<reference evidence="2" key="1">
    <citation type="submission" date="2021-02" db="EMBL/GenBank/DDBJ databases">
        <authorList>
            <person name="Vanwijnsberghe S."/>
        </authorList>
    </citation>
    <scope>NUCLEOTIDE SEQUENCE</scope>
    <source>
        <strain evidence="2">R-70211</strain>
    </source>
</reference>
<keyword evidence="3" id="KW-1185">Reference proteome</keyword>
<dbReference type="AlphaFoldDB" id="A0A9N8N7S3"/>
<feature type="compositionally biased region" description="Basic and acidic residues" evidence="1">
    <location>
        <begin position="1"/>
        <end position="10"/>
    </location>
</feature>
<name>A0A9N8N7S3_9BURK</name>
<protein>
    <submittedName>
        <fullName evidence="2">Uncharacterized protein</fullName>
    </submittedName>
</protein>
<evidence type="ECO:0000313" key="3">
    <source>
        <dbReference type="Proteomes" id="UP000675121"/>
    </source>
</evidence>
<accession>A0A9N8N7S3</accession>
<dbReference type="Proteomes" id="UP000675121">
    <property type="component" value="Unassembled WGS sequence"/>
</dbReference>
<gene>
    <name evidence="2" type="ORF">R70211_07078</name>
</gene>
<sequence length="45" mass="4787">MHFEWGRSDIGRTGAASGKAAAGMFPDPAVVMSRLTDKRPDEVPA</sequence>
<proteinExistence type="predicted"/>
<comment type="caution">
    <text evidence="2">The sequence shown here is derived from an EMBL/GenBank/DDBJ whole genome shotgun (WGS) entry which is preliminary data.</text>
</comment>
<dbReference type="EMBL" id="CAJNAS010000034">
    <property type="protein sequence ID" value="CAE6962707.1"/>
    <property type="molecule type" value="Genomic_DNA"/>
</dbReference>
<evidence type="ECO:0000256" key="1">
    <source>
        <dbReference type="SAM" id="MobiDB-lite"/>
    </source>
</evidence>
<evidence type="ECO:0000313" key="2">
    <source>
        <dbReference type="EMBL" id="CAE6962707.1"/>
    </source>
</evidence>
<organism evidence="2 3">
    <name type="scientific">Paraburkholderia domus</name>
    <dbReference type="NCBI Taxonomy" id="2793075"/>
    <lineage>
        <taxon>Bacteria</taxon>
        <taxon>Pseudomonadati</taxon>
        <taxon>Pseudomonadota</taxon>
        <taxon>Betaproteobacteria</taxon>
        <taxon>Burkholderiales</taxon>
        <taxon>Burkholderiaceae</taxon>
        <taxon>Paraburkholderia</taxon>
    </lineage>
</organism>
<feature type="region of interest" description="Disordered" evidence="1">
    <location>
        <begin position="1"/>
        <end position="23"/>
    </location>
</feature>